<protein>
    <submittedName>
        <fullName evidence="1">Autophagy protein atg9</fullName>
    </submittedName>
</protein>
<name>A0ACC2TIH4_9FUNG</name>
<evidence type="ECO:0000313" key="2">
    <source>
        <dbReference type="Proteomes" id="UP001165960"/>
    </source>
</evidence>
<proteinExistence type="predicted"/>
<sequence>MGYQYTKLGNPPSNDIESFPMEYQESSSSRLLYEPHHERAPSPDSEPDDSFLLEVTNPSVSGNVFSTMTGNLSGDSSGKPQTSQRRRRSRRERLENVKQPYDFQWDRSGPLDQYLERVYKFYEGKGLYCIVLSSLLNLATLVFVVSFTTFTGVCLDYKKFKPHQKLGDAVIEGCLYKIPLFLKMILVFFLFIIIWQTAKLVYDARDLLEMFHFYTKVLGVPDEDMQSIEWAEVVKRMARLPAPVSKSGTIEPIDAYQVTQRIMRLDNYIIALINLKKLDLSYPLPSFLGGGGLNFSLTRGLEWSLTVCLADAFFDPRGRLHRGILMREERSHWAGKLKRKLQFMGVINLLFGPFMVLYTICFVIFRYFEEYYKMPKNIGFRQYTILAKWQVREFNELPHYLRHRLDSSCDIADEYLDQFPRIKTVMVSQFLVLVLGTLAGACALIALVDSELVLQLEVLPGWSVFSCGATLGLALAALRAPAPSTADPQALVAELLEQLHYMPTLWRDRLHSDKVRLEFSKMYNLKIIQLLQEILGLALTPFMLIFVLPRSCFEIVDMFRECTTHVPPIGHVCSLAQFDLKRCGPNSSLSKNYKAQNGKLEKSLMSFKAHNPEWIPDDPVSSIYLSKLASCAQDHASDLGMSQSTHSEEPVSSNPLNRPMPMRVLTMMLEQPQRL</sequence>
<dbReference type="EMBL" id="QTSX02002860">
    <property type="protein sequence ID" value="KAJ9074390.1"/>
    <property type="molecule type" value="Genomic_DNA"/>
</dbReference>
<keyword evidence="2" id="KW-1185">Reference proteome</keyword>
<reference evidence="1" key="1">
    <citation type="submission" date="2022-04" db="EMBL/GenBank/DDBJ databases">
        <title>Genome of the entomopathogenic fungus Entomophthora muscae.</title>
        <authorList>
            <person name="Elya C."/>
            <person name="Lovett B.R."/>
            <person name="Lee E."/>
            <person name="Macias A.M."/>
            <person name="Hajek A.E."/>
            <person name="De Bivort B.L."/>
            <person name="Kasson M.T."/>
            <person name="De Fine Licht H.H."/>
            <person name="Stajich J.E."/>
        </authorList>
    </citation>
    <scope>NUCLEOTIDE SEQUENCE</scope>
    <source>
        <strain evidence="1">Berkeley</strain>
    </source>
</reference>
<accession>A0ACC2TIH4</accession>
<comment type="caution">
    <text evidence="1">The sequence shown here is derived from an EMBL/GenBank/DDBJ whole genome shotgun (WGS) entry which is preliminary data.</text>
</comment>
<organism evidence="1 2">
    <name type="scientific">Entomophthora muscae</name>
    <dbReference type="NCBI Taxonomy" id="34485"/>
    <lineage>
        <taxon>Eukaryota</taxon>
        <taxon>Fungi</taxon>
        <taxon>Fungi incertae sedis</taxon>
        <taxon>Zoopagomycota</taxon>
        <taxon>Entomophthoromycotina</taxon>
        <taxon>Entomophthoromycetes</taxon>
        <taxon>Entomophthorales</taxon>
        <taxon>Entomophthoraceae</taxon>
        <taxon>Entomophthora</taxon>
    </lineage>
</organism>
<evidence type="ECO:0000313" key="1">
    <source>
        <dbReference type="EMBL" id="KAJ9074390.1"/>
    </source>
</evidence>
<dbReference type="Proteomes" id="UP001165960">
    <property type="component" value="Unassembled WGS sequence"/>
</dbReference>
<gene>
    <name evidence="1" type="primary">ATG9</name>
    <name evidence="1" type="ORF">DSO57_1006950</name>
</gene>